<evidence type="ECO:0000313" key="1">
    <source>
        <dbReference type="EMBL" id="CAI9966464.1"/>
    </source>
</evidence>
<name>A0AA86QUU1_9EUKA</name>
<sequence>MFAIVQFKDIKILQNTSYAVLVSNFDQIKNNFAQFVELYVLTQPIRQIVDIIMTYLNYISEYFGKLNLLKVFYYAESIQQSENTLQYSISVYSVVSVQWWALEMLF</sequence>
<accession>A0AA86QUU1</accession>
<dbReference type="EMBL" id="CATOUU010001007">
    <property type="protein sequence ID" value="CAI9966464.1"/>
    <property type="molecule type" value="Genomic_DNA"/>
</dbReference>
<evidence type="ECO:0000313" key="3">
    <source>
        <dbReference type="Proteomes" id="UP001642409"/>
    </source>
</evidence>
<reference evidence="2 3" key="2">
    <citation type="submission" date="2024-07" db="EMBL/GenBank/DDBJ databases">
        <authorList>
            <person name="Akdeniz Z."/>
        </authorList>
    </citation>
    <scope>NUCLEOTIDE SEQUENCE [LARGE SCALE GENOMIC DNA]</scope>
</reference>
<gene>
    <name evidence="2" type="ORF">HINF_LOCUS34549</name>
    <name evidence="1" type="ORF">HINF_LOCUS54109</name>
</gene>
<keyword evidence="3" id="KW-1185">Reference proteome</keyword>
<dbReference type="Proteomes" id="UP001642409">
    <property type="component" value="Unassembled WGS sequence"/>
</dbReference>
<proteinExistence type="predicted"/>
<dbReference type="AlphaFoldDB" id="A0AA86QUU1"/>
<dbReference type="EMBL" id="CAXDID020000123">
    <property type="protein sequence ID" value="CAL6032572.1"/>
    <property type="molecule type" value="Genomic_DNA"/>
</dbReference>
<organism evidence="1">
    <name type="scientific">Hexamita inflata</name>
    <dbReference type="NCBI Taxonomy" id="28002"/>
    <lineage>
        <taxon>Eukaryota</taxon>
        <taxon>Metamonada</taxon>
        <taxon>Diplomonadida</taxon>
        <taxon>Hexamitidae</taxon>
        <taxon>Hexamitinae</taxon>
        <taxon>Hexamita</taxon>
    </lineage>
</organism>
<protein>
    <submittedName>
        <fullName evidence="2">Hypothetical_protein</fullName>
    </submittedName>
</protein>
<comment type="caution">
    <text evidence="1">The sequence shown here is derived from an EMBL/GenBank/DDBJ whole genome shotgun (WGS) entry which is preliminary data.</text>
</comment>
<evidence type="ECO:0000313" key="2">
    <source>
        <dbReference type="EMBL" id="CAL6032572.1"/>
    </source>
</evidence>
<reference evidence="1" key="1">
    <citation type="submission" date="2023-06" db="EMBL/GenBank/DDBJ databases">
        <authorList>
            <person name="Kurt Z."/>
        </authorList>
    </citation>
    <scope>NUCLEOTIDE SEQUENCE</scope>
</reference>